<gene>
    <name evidence="1" type="ORF">HMPREF9498_01682</name>
</gene>
<protein>
    <submittedName>
        <fullName evidence="1">Uncharacterized protein</fullName>
    </submittedName>
</protein>
<dbReference type="HOGENOM" id="CLU_2953206_0_0_9"/>
<evidence type="ECO:0000313" key="2">
    <source>
        <dbReference type="Proteomes" id="UP000004846"/>
    </source>
</evidence>
<reference evidence="1 2" key="1">
    <citation type="submission" date="2010-07" db="EMBL/GenBank/DDBJ databases">
        <authorList>
            <person name="Sid Ahmed O."/>
        </authorList>
    </citation>
    <scope>NUCLEOTIDE SEQUENCE [LARGE SCALE GENOMIC DNA]</scope>
    <source>
        <strain evidence="1 2">TX4248</strain>
    </source>
</reference>
<sequence>MKAWDEGRLDNRFQAFAFKKDKLGLILLQKTLFYYWAYSITDNLCYARIKSAVAIRSRL</sequence>
<name>A0A125W617_ENTFL</name>
<organism evidence="1 2">
    <name type="scientific">Enterococcus faecalis TX4248</name>
    <dbReference type="NCBI Taxonomy" id="749495"/>
    <lineage>
        <taxon>Bacteria</taxon>
        <taxon>Bacillati</taxon>
        <taxon>Bacillota</taxon>
        <taxon>Bacilli</taxon>
        <taxon>Lactobacillales</taxon>
        <taxon>Enterococcaceae</taxon>
        <taxon>Enterococcus</taxon>
    </lineage>
</organism>
<proteinExistence type="predicted"/>
<evidence type="ECO:0000313" key="1">
    <source>
        <dbReference type="EMBL" id="EFM82744.1"/>
    </source>
</evidence>
<accession>A0A125W617</accession>
<comment type="caution">
    <text evidence="1">The sequence shown here is derived from an EMBL/GenBank/DDBJ whole genome shotgun (WGS) entry which is preliminary data.</text>
</comment>
<dbReference type="AlphaFoldDB" id="A0A125W617"/>
<dbReference type="GeneID" id="87205771"/>
<dbReference type="RefSeq" id="WP_002365741.1">
    <property type="nucleotide sequence ID" value="NZ_GL454455.1"/>
</dbReference>
<dbReference type="EMBL" id="AEBR01000054">
    <property type="protein sequence ID" value="EFM82744.1"/>
    <property type="molecule type" value="Genomic_DNA"/>
</dbReference>
<dbReference type="Proteomes" id="UP000004846">
    <property type="component" value="Unassembled WGS sequence"/>
</dbReference>